<name>A0AAD7KBI8_9AGAR</name>
<comment type="caution">
    <text evidence="1">The sequence shown here is derived from an EMBL/GenBank/DDBJ whole genome shotgun (WGS) entry which is preliminary data.</text>
</comment>
<reference evidence="1" key="1">
    <citation type="submission" date="2023-03" db="EMBL/GenBank/DDBJ databases">
        <title>Massive genome expansion in bonnet fungi (Mycena s.s.) driven by repeated elements and novel gene families across ecological guilds.</title>
        <authorList>
            <consortium name="Lawrence Berkeley National Laboratory"/>
            <person name="Harder C.B."/>
            <person name="Miyauchi S."/>
            <person name="Viragh M."/>
            <person name="Kuo A."/>
            <person name="Thoen E."/>
            <person name="Andreopoulos B."/>
            <person name="Lu D."/>
            <person name="Skrede I."/>
            <person name="Drula E."/>
            <person name="Henrissat B."/>
            <person name="Morin E."/>
            <person name="Kohler A."/>
            <person name="Barry K."/>
            <person name="LaButti K."/>
            <person name="Morin E."/>
            <person name="Salamov A."/>
            <person name="Lipzen A."/>
            <person name="Mereny Z."/>
            <person name="Hegedus B."/>
            <person name="Baldrian P."/>
            <person name="Stursova M."/>
            <person name="Weitz H."/>
            <person name="Taylor A."/>
            <person name="Grigoriev I.V."/>
            <person name="Nagy L.G."/>
            <person name="Martin F."/>
            <person name="Kauserud H."/>
        </authorList>
    </citation>
    <scope>NUCLEOTIDE SEQUENCE</scope>
    <source>
        <strain evidence="1">CBHHK188m</strain>
    </source>
</reference>
<gene>
    <name evidence="1" type="ORF">DFH07DRAFT_764431</name>
</gene>
<protein>
    <submittedName>
        <fullName evidence="1">Uncharacterized protein</fullName>
    </submittedName>
</protein>
<dbReference type="EMBL" id="JARJLG010000003">
    <property type="protein sequence ID" value="KAJ7782263.1"/>
    <property type="molecule type" value="Genomic_DNA"/>
</dbReference>
<dbReference type="Proteomes" id="UP001215280">
    <property type="component" value="Unassembled WGS sequence"/>
</dbReference>
<accession>A0AAD7KBI8</accession>
<evidence type="ECO:0000313" key="1">
    <source>
        <dbReference type="EMBL" id="KAJ7782263.1"/>
    </source>
</evidence>
<organism evidence="1 2">
    <name type="scientific">Mycena maculata</name>
    <dbReference type="NCBI Taxonomy" id="230809"/>
    <lineage>
        <taxon>Eukaryota</taxon>
        <taxon>Fungi</taxon>
        <taxon>Dikarya</taxon>
        <taxon>Basidiomycota</taxon>
        <taxon>Agaricomycotina</taxon>
        <taxon>Agaricomycetes</taxon>
        <taxon>Agaricomycetidae</taxon>
        <taxon>Agaricales</taxon>
        <taxon>Marasmiineae</taxon>
        <taxon>Mycenaceae</taxon>
        <taxon>Mycena</taxon>
    </lineage>
</organism>
<evidence type="ECO:0000313" key="2">
    <source>
        <dbReference type="Proteomes" id="UP001215280"/>
    </source>
</evidence>
<keyword evidence="2" id="KW-1185">Reference proteome</keyword>
<sequence length="261" mass="29644">MIPDGPEAPVYYRSLGAYRVQHWTEQQGKDNSANWWHATPAGLMFAEMRPIPKMQPFLVVTKAMVQFVPLNLVFETQGNNTLLKCDQQCTPLQPNSRCVAIFKELVATLESKLSATSNKISPFTNLWTVYMAYDQSTSCNPGKLWPTEVVTNSQNEVNVSQSCHFFWQVVKKKIALLWAYGKYTVQKDFTSSRDGCNNNFAFGTQILDNLTKLQLQNCSNSGFQNFPMDNFAWVQLQQDATLKCNGCNFRQGHLIEESTLL</sequence>
<dbReference type="AlphaFoldDB" id="A0AAD7KBI8"/>
<proteinExistence type="predicted"/>